<dbReference type="PROSITE" id="PS52050">
    <property type="entry name" value="WYL"/>
    <property type="match status" value="1"/>
</dbReference>
<dbReference type="SUPFAM" id="SSF46785">
    <property type="entry name" value="Winged helix' DNA-binding domain"/>
    <property type="match status" value="1"/>
</dbReference>
<sequence>MTSSYAAIADTFCPQYGDAMASTAARLLRLLSLLQGGRSWSGVALAERLEIHPRSVRRDIDRLRELGYPIHATPGTGGGYRLGQGAAALPLLFEEDEALTVAIALRAAAPTIRDMDAAAARVLAKLDPLLPRRSGQRASAAHAAMASLPIMDASALVDAALLAQLASACRDRITLRLDYRRHSGAPITRCVEPALLVNYGRRWYLLVWDCERQDWRTLRADRIDQAVATGAQFAARALPEEPLQLLRKAIGESPFPCRARVRLQGTLDALAARIPPWLGALEADGPAHCWLGLGAPSMPALAANLLLLELPFEAISPADMREPLTQALNALRAQLDQLPR</sequence>
<gene>
    <name evidence="3" type="ORF">CFBP7900_19620</name>
</gene>
<evidence type="ECO:0008006" key="5">
    <source>
        <dbReference type="Google" id="ProtNLM"/>
    </source>
</evidence>
<accession>A0A6V7DBI7</accession>
<dbReference type="PANTHER" id="PTHR34580">
    <property type="match status" value="1"/>
</dbReference>
<dbReference type="EMBL" id="CAJDKC010000003">
    <property type="protein sequence ID" value="CAD0331562.1"/>
    <property type="molecule type" value="Genomic_DNA"/>
</dbReference>
<proteinExistence type="predicted"/>
<feature type="domain" description="WYL" evidence="2">
    <location>
        <begin position="161"/>
        <end position="226"/>
    </location>
</feature>
<dbReference type="InterPro" id="IPR036390">
    <property type="entry name" value="WH_DNA-bd_sf"/>
</dbReference>
<dbReference type="Pfam" id="PF08279">
    <property type="entry name" value="HTH_11"/>
    <property type="match status" value="1"/>
</dbReference>
<dbReference type="Proteomes" id="UP000587508">
    <property type="component" value="Unassembled WGS sequence"/>
</dbReference>
<dbReference type="EMBL" id="CAJDKC010000003">
    <property type="protein sequence ID" value="CAD0331554.1"/>
    <property type="molecule type" value="Genomic_DNA"/>
</dbReference>
<comment type="caution">
    <text evidence="3">The sequence shown here is derived from an EMBL/GenBank/DDBJ whole genome shotgun (WGS) entry which is preliminary data.</text>
</comment>
<reference evidence="3 4" key="1">
    <citation type="submission" date="2020-07" db="EMBL/GenBank/DDBJ databases">
        <authorList>
            <person name="Pothier F. J."/>
        </authorList>
    </citation>
    <scope>NUCLEOTIDE SEQUENCE [LARGE SCALE GENOMIC DNA]</scope>
    <source>
        <strain evidence="3 4">CFBP 7900</strain>
    </source>
</reference>
<dbReference type="InterPro" id="IPR026881">
    <property type="entry name" value="WYL_dom"/>
</dbReference>
<name>A0A6V7DBI7_9XANT</name>
<dbReference type="Pfam" id="PF13280">
    <property type="entry name" value="WYL"/>
    <property type="match status" value="1"/>
</dbReference>
<organism evidence="3 4">
    <name type="scientific">Xanthomonas hortorum pv. carotae</name>
    <dbReference type="NCBI Taxonomy" id="487904"/>
    <lineage>
        <taxon>Bacteria</taxon>
        <taxon>Pseudomonadati</taxon>
        <taxon>Pseudomonadota</taxon>
        <taxon>Gammaproteobacteria</taxon>
        <taxon>Lysobacterales</taxon>
        <taxon>Lysobacteraceae</taxon>
        <taxon>Xanthomonas</taxon>
    </lineage>
</organism>
<evidence type="ECO:0000259" key="1">
    <source>
        <dbReference type="Pfam" id="PF08279"/>
    </source>
</evidence>
<dbReference type="Gene3D" id="1.10.10.10">
    <property type="entry name" value="Winged helix-like DNA-binding domain superfamily/Winged helix DNA-binding domain"/>
    <property type="match status" value="1"/>
</dbReference>
<evidence type="ECO:0000313" key="4">
    <source>
        <dbReference type="Proteomes" id="UP000587508"/>
    </source>
</evidence>
<evidence type="ECO:0000259" key="2">
    <source>
        <dbReference type="Pfam" id="PF13280"/>
    </source>
</evidence>
<feature type="domain" description="Helix-turn-helix type 11" evidence="1">
    <location>
        <begin position="26"/>
        <end position="81"/>
    </location>
</feature>
<protein>
    <recommendedName>
        <fullName evidence="5">Transcriptional regulator</fullName>
    </recommendedName>
</protein>
<dbReference type="InterPro" id="IPR036388">
    <property type="entry name" value="WH-like_DNA-bd_sf"/>
</dbReference>
<evidence type="ECO:0000313" key="3">
    <source>
        <dbReference type="EMBL" id="CAD0331562.1"/>
    </source>
</evidence>
<dbReference type="PANTHER" id="PTHR34580:SF3">
    <property type="entry name" value="PROTEIN PAFB"/>
    <property type="match status" value="1"/>
</dbReference>
<dbReference type="InterPro" id="IPR013196">
    <property type="entry name" value="HTH_11"/>
</dbReference>
<dbReference type="AlphaFoldDB" id="A0A6V7DBI7"/>
<dbReference type="InterPro" id="IPR051534">
    <property type="entry name" value="CBASS_pafABC_assoc_protein"/>
</dbReference>